<evidence type="ECO:0000313" key="6">
    <source>
        <dbReference type="Proteomes" id="UP000190962"/>
    </source>
</evidence>
<dbReference type="InterPro" id="IPR002737">
    <property type="entry name" value="MEMO1_fam"/>
</dbReference>
<organism evidence="3 5">
    <name type="scientific">Solemya velum gill symbiont</name>
    <dbReference type="NCBI Taxonomy" id="2340"/>
    <lineage>
        <taxon>Bacteria</taxon>
        <taxon>Pseudomonadati</taxon>
        <taxon>Pseudomonadota</taxon>
        <taxon>Gammaproteobacteria</taxon>
        <taxon>sulfur-oxidizing symbionts</taxon>
    </lineage>
</organism>
<dbReference type="Pfam" id="PF01875">
    <property type="entry name" value="Memo"/>
    <property type="match status" value="1"/>
</dbReference>
<evidence type="ECO:0000256" key="1">
    <source>
        <dbReference type="ARBA" id="ARBA00006315"/>
    </source>
</evidence>
<evidence type="ECO:0000256" key="2">
    <source>
        <dbReference type="HAMAP-Rule" id="MF_00055"/>
    </source>
</evidence>
<protein>
    <recommendedName>
        <fullName evidence="2">MEMO1 family protein BOV88_11155</fullName>
    </recommendedName>
</protein>
<dbReference type="CDD" id="cd07361">
    <property type="entry name" value="MEMO_like"/>
    <property type="match status" value="1"/>
</dbReference>
<dbReference type="PATRIC" id="fig|2340.3.peg.405"/>
<dbReference type="STRING" id="2340.JV46_13490"/>
<dbReference type="GO" id="GO:0051213">
    <property type="term" value="F:dioxygenase activity"/>
    <property type="evidence" value="ECO:0007669"/>
    <property type="project" value="UniProtKB-KW"/>
</dbReference>
<dbReference type="AlphaFoldDB" id="A0A0B0HB90"/>
<evidence type="ECO:0000313" key="3">
    <source>
        <dbReference type="EMBL" id="KHF25892.1"/>
    </source>
</evidence>
<dbReference type="EMBL" id="MPNX01000019">
    <property type="protein sequence ID" value="OOY34233.1"/>
    <property type="molecule type" value="Genomic_DNA"/>
</dbReference>
<dbReference type="OrthoDB" id="9782820at2"/>
<keyword evidence="3" id="KW-0560">Oxidoreductase</keyword>
<evidence type="ECO:0000313" key="4">
    <source>
        <dbReference type="EMBL" id="OOY34233.1"/>
    </source>
</evidence>
<dbReference type="EMBL" id="JRAA01000001">
    <property type="protein sequence ID" value="KHF25892.1"/>
    <property type="molecule type" value="Genomic_DNA"/>
</dbReference>
<reference evidence="4 6" key="2">
    <citation type="submission" date="2016-11" db="EMBL/GenBank/DDBJ databases">
        <title>Mixed transmission modes and dynamic genome evolution in an obligate animal-bacterial symbiosis.</title>
        <authorList>
            <person name="Russell S.L."/>
            <person name="Corbett-Detig R.B."/>
            <person name="Cavanaugh C.M."/>
        </authorList>
    </citation>
    <scope>NUCLEOTIDE SEQUENCE [LARGE SCALE GENOMIC DNA]</scope>
    <source>
        <strain evidence="4">MA-KB16</strain>
    </source>
</reference>
<reference evidence="3 5" key="1">
    <citation type="journal article" date="2014" name="BMC Genomics">
        <title>The genome of the intracellular bacterium of the coastal bivalve, Solemya velum: a blueprint for thriving in and out of symbiosis.</title>
        <authorList>
            <person name="Dmytrenko O."/>
            <person name="Russell S.L."/>
            <person name="Loo W.T."/>
            <person name="Fontanez K.M."/>
            <person name="Liao L."/>
            <person name="Roeselers G."/>
            <person name="Sharma R."/>
            <person name="Stewart F.J."/>
            <person name="Newton I.L."/>
            <person name="Woyke T."/>
            <person name="Wu D."/>
            <person name="Lang J.M."/>
            <person name="Eisen J.A."/>
            <person name="Cavanaugh C.M."/>
        </authorList>
    </citation>
    <scope>NUCLEOTIDE SEQUENCE [LARGE SCALE GENOMIC DNA]</scope>
    <source>
        <strain evidence="3 5">WH</strain>
    </source>
</reference>
<dbReference type="Proteomes" id="UP000030856">
    <property type="component" value="Unassembled WGS sequence"/>
</dbReference>
<dbReference type="PANTHER" id="PTHR11060">
    <property type="entry name" value="PROTEIN MEMO1"/>
    <property type="match status" value="1"/>
</dbReference>
<dbReference type="Gene3D" id="3.40.830.10">
    <property type="entry name" value="LigB-like"/>
    <property type="match status" value="1"/>
</dbReference>
<name>A0A0B0HB90_SOVGS</name>
<comment type="similarity">
    <text evidence="1 2">Belongs to the MEMO1 family.</text>
</comment>
<dbReference type="eggNOG" id="COG1355">
    <property type="taxonomic scope" value="Bacteria"/>
</dbReference>
<dbReference type="PANTHER" id="PTHR11060:SF0">
    <property type="entry name" value="PROTEIN MEMO1"/>
    <property type="match status" value="1"/>
</dbReference>
<keyword evidence="3" id="KW-0223">Dioxygenase</keyword>
<gene>
    <name evidence="4" type="ORF">BOV88_11155</name>
    <name evidence="3" type="ORF">JV46_13490</name>
</gene>
<dbReference type="RefSeq" id="WP_043115581.1">
    <property type="nucleotide sequence ID" value="NZ_JRAA01000001.1"/>
</dbReference>
<proteinExistence type="inferred from homology"/>
<dbReference type="HAMAP" id="MF_00055">
    <property type="entry name" value="MEMO1"/>
    <property type="match status" value="1"/>
</dbReference>
<keyword evidence="5" id="KW-1185">Reference proteome</keyword>
<dbReference type="Proteomes" id="UP000190962">
    <property type="component" value="Unassembled WGS sequence"/>
</dbReference>
<sequence>MNRDTESMQCRPPAVAGAFYPGDPLALSAMVSELLAAAKPMSLPHQPKAMVAPHAGYIYSGGVAAHGYRSLQPYADEIRRVILLGPNHRVPLAGIAAPDVSCFRTPLGDIEIDQEMISQLADKGLLQINSLPHHQEHCLETQLPFLQKLLSNWQLVPLVVGETAADDVAALLEEVIHEPGNIVIVSSDLSHFHEYHEAQRIDNHTSELIETLQPVIHPQQACGAFPLNGLLQLAGRMGLRVITLDRKNSGDTAGGKDQVVGYASYAFV</sequence>
<accession>A0A0B0HB90</accession>
<evidence type="ECO:0000313" key="5">
    <source>
        <dbReference type="Proteomes" id="UP000030856"/>
    </source>
</evidence>
<dbReference type="NCBIfam" id="TIGR04336">
    <property type="entry name" value="AmmeMemoSam_B"/>
    <property type="match status" value="1"/>
</dbReference>
<dbReference type="GeneID" id="86991440"/>
<comment type="caution">
    <text evidence="3">The sequence shown here is derived from an EMBL/GenBank/DDBJ whole genome shotgun (WGS) entry which is preliminary data.</text>
</comment>